<protein>
    <submittedName>
        <fullName evidence="2">NAD(P)-binding protein</fullName>
    </submittedName>
</protein>
<accession>A0ABX2N2X2</accession>
<evidence type="ECO:0000313" key="2">
    <source>
        <dbReference type="EMBL" id="NVD28032.1"/>
    </source>
</evidence>
<name>A0ABX2N2X2_9SPHN</name>
<feature type="transmembrane region" description="Helical" evidence="1">
    <location>
        <begin position="12"/>
        <end position="29"/>
    </location>
</feature>
<dbReference type="Gene3D" id="3.50.50.60">
    <property type="entry name" value="FAD/NAD(P)-binding domain"/>
    <property type="match status" value="1"/>
</dbReference>
<keyword evidence="1" id="KW-0472">Membrane</keyword>
<keyword evidence="1" id="KW-0812">Transmembrane</keyword>
<sequence>MVADRDHRNKPRLAVIGTGIAGLSAAYLLKDKYRVTVFESQARAGMGAHSVDYVSNGITRRIDIPLRIFCHGYYDNLLALYQHIGVEILTSDHAGVFSDEAGRIILHYGNSDWGPGRFPRPKGRSWTSPVAWTIGLQSRRFFARARRDIARTDLAQLSFGEYLDQSGAGRLFVDHVLLPMMSVTCTCDYQAVRDYPADLMLEYLTCGVHEIGIMSAAKGVDDIVPRMLTDVELRTNSPVASIEPAKAQLRLVTGAGEDQCFDQVVVAAQAHQAAAMLSGFDDRRALLNRIPFEKSTMSVHTDPDILPAPADGLSPVSYHVPQGSSRAEVSVNLTKAIPRLSGQETVFQTWNPMRRIAPNRELARVDFTRPTVTRDSRKAVLALREQQTRAGNRLWLCGSYMAEKIPLLEAAVDSSVTVARQLGATIPWSGSITAAD</sequence>
<comment type="caution">
    <text evidence="2">The sequence shown here is derived from an EMBL/GenBank/DDBJ whole genome shotgun (WGS) entry which is preliminary data.</text>
</comment>
<reference evidence="2 3" key="1">
    <citation type="submission" date="2020-06" db="EMBL/GenBank/DDBJ databases">
        <authorList>
            <person name="Kim S.-J."/>
            <person name="Park S.-J."/>
        </authorList>
    </citation>
    <scope>NUCLEOTIDE SEQUENCE [LARGE SCALE GENOMIC DNA]</scope>
    <source>
        <strain evidence="2 3">SW-151</strain>
    </source>
</reference>
<dbReference type="InterPro" id="IPR050464">
    <property type="entry name" value="Zeta_carotene_desat/Oxidored"/>
</dbReference>
<dbReference type="Pfam" id="PF13450">
    <property type="entry name" value="NAD_binding_8"/>
    <property type="match status" value="1"/>
</dbReference>
<dbReference type="PANTHER" id="PTHR42923:SF42">
    <property type="entry name" value="AMINE OXIDASE DOMAIN-CONTAINING PROTEIN"/>
    <property type="match status" value="1"/>
</dbReference>
<dbReference type="EMBL" id="JABWMH010000003">
    <property type="protein sequence ID" value="NVD28032.1"/>
    <property type="molecule type" value="Genomic_DNA"/>
</dbReference>
<proteinExistence type="predicted"/>
<organism evidence="2 3">
    <name type="scientific">Parasphingorhabdus flavimaris</name>
    <dbReference type="NCBI Taxonomy" id="266812"/>
    <lineage>
        <taxon>Bacteria</taxon>
        <taxon>Pseudomonadati</taxon>
        <taxon>Pseudomonadota</taxon>
        <taxon>Alphaproteobacteria</taxon>
        <taxon>Sphingomonadales</taxon>
        <taxon>Sphingomonadaceae</taxon>
        <taxon>Parasphingorhabdus</taxon>
    </lineage>
</organism>
<keyword evidence="3" id="KW-1185">Reference proteome</keyword>
<dbReference type="InterPro" id="IPR036188">
    <property type="entry name" value="FAD/NAD-bd_sf"/>
</dbReference>
<dbReference type="PANTHER" id="PTHR42923">
    <property type="entry name" value="PROTOPORPHYRINOGEN OXIDASE"/>
    <property type="match status" value="1"/>
</dbReference>
<dbReference type="SUPFAM" id="SSF51905">
    <property type="entry name" value="FAD/NAD(P)-binding domain"/>
    <property type="match status" value="1"/>
</dbReference>
<gene>
    <name evidence="2" type="ORF">HUO14_08965</name>
</gene>
<evidence type="ECO:0000256" key="1">
    <source>
        <dbReference type="SAM" id="Phobius"/>
    </source>
</evidence>
<keyword evidence="1" id="KW-1133">Transmembrane helix</keyword>
<evidence type="ECO:0000313" key="3">
    <source>
        <dbReference type="Proteomes" id="UP000652427"/>
    </source>
</evidence>
<dbReference type="Proteomes" id="UP000652427">
    <property type="component" value="Unassembled WGS sequence"/>
</dbReference>
<dbReference type="RefSeq" id="WP_176279575.1">
    <property type="nucleotide sequence ID" value="NZ_JABWMH010000003.1"/>
</dbReference>